<proteinExistence type="predicted"/>
<sequence>MIERPPPKEPELPRSITHRKFREWNTDTGKKNTKKAFWGRIGKERGIKKARRHGKGKEEKGEFAIAKTEQFTPAYLYFLRWGPFCDSVQTIRYTGRKTTRKGTEKV</sequence>
<organism evidence="1 2">
    <name type="scientific">Cylicostephanus goldi</name>
    <name type="common">Nematode worm</name>
    <dbReference type="NCBI Taxonomy" id="71465"/>
    <lineage>
        <taxon>Eukaryota</taxon>
        <taxon>Metazoa</taxon>
        <taxon>Ecdysozoa</taxon>
        <taxon>Nematoda</taxon>
        <taxon>Chromadorea</taxon>
        <taxon>Rhabditida</taxon>
        <taxon>Rhabditina</taxon>
        <taxon>Rhabditomorpha</taxon>
        <taxon>Strongyloidea</taxon>
        <taxon>Strongylidae</taxon>
        <taxon>Cylicostephanus</taxon>
    </lineage>
</organism>
<name>A0A3P7PNY1_CYLGO</name>
<dbReference type="EMBL" id="UYRV01105811">
    <property type="protein sequence ID" value="VDN21642.1"/>
    <property type="molecule type" value="Genomic_DNA"/>
</dbReference>
<accession>A0A3P7PNY1</accession>
<dbReference type="AlphaFoldDB" id="A0A3P7PNY1"/>
<reference evidence="1 2" key="1">
    <citation type="submission" date="2018-11" db="EMBL/GenBank/DDBJ databases">
        <authorList>
            <consortium name="Pathogen Informatics"/>
        </authorList>
    </citation>
    <scope>NUCLEOTIDE SEQUENCE [LARGE SCALE GENOMIC DNA]</scope>
</reference>
<protein>
    <submittedName>
        <fullName evidence="1">Uncharacterized protein</fullName>
    </submittedName>
</protein>
<evidence type="ECO:0000313" key="1">
    <source>
        <dbReference type="EMBL" id="VDN21642.1"/>
    </source>
</evidence>
<dbReference type="Proteomes" id="UP000271889">
    <property type="component" value="Unassembled WGS sequence"/>
</dbReference>
<evidence type="ECO:0000313" key="2">
    <source>
        <dbReference type="Proteomes" id="UP000271889"/>
    </source>
</evidence>
<keyword evidence="2" id="KW-1185">Reference proteome</keyword>
<gene>
    <name evidence="1" type="ORF">CGOC_LOCUS9099</name>
</gene>